<dbReference type="GO" id="GO:0004867">
    <property type="term" value="F:serine-type endopeptidase inhibitor activity"/>
    <property type="evidence" value="ECO:0007669"/>
    <property type="project" value="UniProtKB-KW"/>
</dbReference>
<dbReference type="InterPro" id="IPR013783">
    <property type="entry name" value="Ig-like_fold"/>
</dbReference>
<feature type="domain" description="Alpha-macroglobulin receptor-binding" evidence="12">
    <location>
        <begin position="1357"/>
        <end position="1444"/>
    </location>
</feature>
<evidence type="ECO:0000259" key="12">
    <source>
        <dbReference type="SMART" id="SM01361"/>
    </source>
</evidence>
<dbReference type="InterPro" id="IPR041555">
    <property type="entry name" value="MG3"/>
</dbReference>
<dbReference type="Pfam" id="PF17791">
    <property type="entry name" value="MG3"/>
    <property type="match status" value="1"/>
</dbReference>
<dbReference type="Gene3D" id="1.50.10.20">
    <property type="match status" value="1"/>
</dbReference>
<evidence type="ECO:0000256" key="9">
    <source>
        <dbReference type="SAM" id="SignalP"/>
    </source>
</evidence>
<evidence type="ECO:0000256" key="5">
    <source>
        <dbReference type="ARBA" id="ARBA00022729"/>
    </source>
</evidence>
<dbReference type="FunFam" id="2.60.40.1930:FF:000001">
    <property type="entry name" value="CD109 isoform 3"/>
    <property type="match status" value="1"/>
</dbReference>
<dbReference type="Pfam" id="PF17789">
    <property type="entry name" value="MG4"/>
    <property type="match status" value="1"/>
</dbReference>
<keyword evidence="7" id="KW-1015">Disulfide bond</keyword>
<dbReference type="SMART" id="SM01361">
    <property type="entry name" value="A2M_recep"/>
    <property type="match status" value="1"/>
</dbReference>
<dbReference type="Gene3D" id="2.20.130.20">
    <property type="match status" value="1"/>
</dbReference>
<keyword evidence="6" id="KW-0722">Serine protease inhibitor</keyword>
<evidence type="ECO:0000256" key="4">
    <source>
        <dbReference type="ARBA" id="ARBA00022690"/>
    </source>
</evidence>
<dbReference type="Pfam" id="PF07703">
    <property type="entry name" value="A2M_BRD"/>
    <property type="match status" value="1"/>
</dbReference>
<keyword evidence="3" id="KW-0964">Secreted</keyword>
<dbReference type="Pfam" id="PF00207">
    <property type="entry name" value="A2M"/>
    <property type="match status" value="1"/>
</dbReference>
<dbReference type="Gene3D" id="6.20.50.160">
    <property type="match status" value="1"/>
</dbReference>
<organism evidence="13 14">
    <name type="scientific">Podarcis lilfordi</name>
    <name type="common">Lilford's wall lizard</name>
    <dbReference type="NCBI Taxonomy" id="74358"/>
    <lineage>
        <taxon>Eukaryota</taxon>
        <taxon>Metazoa</taxon>
        <taxon>Chordata</taxon>
        <taxon>Craniata</taxon>
        <taxon>Vertebrata</taxon>
        <taxon>Euteleostomi</taxon>
        <taxon>Lepidosauria</taxon>
        <taxon>Squamata</taxon>
        <taxon>Bifurcata</taxon>
        <taxon>Unidentata</taxon>
        <taxon>Episquamata</taxon>
        <taxon>Laterata</taxon>
        <taxon>Lacertibaenia</taxon>
        <taxon>Lacertidae</taxon>
        <taxon>Podarcis</taxon>
    </lineage>
</organism>
<evidence type="ECO:0000256" key="6">
    <source>
        <dbReference type="ARBA" id="ARBA00022900"/>
    </source>
</evidence>
<keyword evidence="4" id="KW-0646">Protease inhibitor</keyword>
<feature type="chain" id="PRO_5041339438" evidence="9">
    <location>
        <begin position="22"/>
        <end position="1458"/>
    </location>
</feature>
<evidence type="ECO:0000256" key="8">
    <source>
        <dbReference type="ARBA" id="ARBA00023180"/>
    </source>
</evidence>
<dbReference type="Gene3D" id="2.60.40.10">
    <property type="entry name" value="Immunoglobulins"/>
    <property type="match status" value="2"/>
</dbReference>
<evidence type="ECO:0000256" key="1">
    <source>
        <dbReference type="ARBA" id="ARBA00004613"/>
    </source>
</evidence>
<dbReference type="CDD" id="cd02897">
    <property type="entry name" value="A2M_2"/>
    <property type="match status" value="1"/>
</dbReference>
<keyword evidence="8" id="KW-0325">Glycoprotein</keyword>
<evidence type="ECO:0000256" key="7">
    <source>
        <dbReference type="ARBA" id="ARBA00023157"/>
    </source>
</evidence>
<feature type="signal peptide" evidence="9">
    <location>
        <begin position="1"/>
        <end position="21"/>
    </location>
</feature>
<feature type="domain" description="Alpha-2-macroglobulin" evidence="11">
    <location>
        <begin position="754"/>
        <end position="843"/>
    </location>
</feature>
<gene>
    <name evidence="13" type="ORF">PODLI_1B026306</name>
</gene>
<dbReference type="SMART" id="SM01360">
    <property type="entry name" value="A2M"/>
    <property type="match status" value="1"/>
</dbReference>
<dbReference type="SUPFAM" id="SSF81296">
    <property type="entry name" value="E set domains"/>
    <property type="match status" value="1"/>
</dbReference>
<dbReference type="SUPFAM" id="SSF48239">
    <property type="entry name" value="Terpenoid cyclases/Protein prenyltransferases"/>
    <property type="match status" value="1"/>
</dbReference>
<proteinExistence type="inferred from homology"/>
<name>A0AA35LIA2_9SAUR</name>
<feature type="domain" description="Alpha-2-macroglobulin bait region" evidence="10">
    <location>
        <begin position="466"/>
        <end position="616"/>
    </location>
</feature>
<comment type="subcellular location">
    <subcellularLocation>
        <location evidence="1">Secreted</location>
    </subcellularLocation>
</comment>
<dbReference type="InterPro" id="IPR008930">
    <property type="entry name" value="Terpenoid_cyclase/PrenylTrfase"/>
</dbReference>
<dbReference type="InterPro" id="IPR047565">
    <property type="entry name" value="Alpha-macroglob_thiol-ester_cl"/>
</dbReference>
<sequence length="1458" mass="162363">MGAAMFLWALALLSLTAPVISDPHYLLTFPAVIRHPDTEEFCVLLSNLQETVHLKITLEMTLQNHTLLEKDVEKPGTYECTSFQVPAFVARKTESHYIPLEGEMARVHILVLQGDSVSFKGSKKVQVKSSPTINLMDLDKPFYKPGERVKLRIVQLDDQFKARNKSIPLLELRDPNGNRIGQWVDVKPHHGIVDLSFPLASEAALGSYTFKMGEDYRNRKVFTVEEYVLPKFEVLFELPQLVTRADEEVQVKVLGRYTYGKLVHGKVDLHVTRDTSFYFFYDTPVRQLDAIQMHYTGQTDKNGYVSFTINATDLKLPERGYTDFVQLSAEFEEEGTGVKVAGTGGFSVVARVANVQFLNLNPFYKHGFPYTGKMKCTINDVPFKNETVYLTVDVNDVETNLPYRTDENGEVAFSLDTTEWKDTVSLRGRYTILKQTEPISFDFLETIRNEAFVWLMPFYSESNSFLEIQHVEEELPCGKDQEVLVDYILDRKELGPEADHVDFYYLIVSKGKIAFSGKKQVPIGQDETLKGTFSLTLSTSSDLAPTVRLLLYAVFLDGEVAADVDNFRIEKCFKHKVTLGFSETEELPGAKVNLQIEAAPGALCSLRAVDKSVALKGNATLTPEEVYQHIESSLTGSRGFYFDLEDFEPYPCLPSEHLKTKRSIMAPWFQTQADAYSLFKQLNMKVITNTKIKKPVSCGLPGMTPVRYGLGVGLGGTAPGAPNVASRSEVVPEAFSSVPGKAEEAKPRTYFPETWVWALVPVNEEGKATYPVTAPDTITEWNADAFCVADIGFGLAQQARFRVFQPFFVDMTLPYSVVRGETLLLKSTVFNYMKECIQVRVKLLESQEVDVKPCPACQFSTCLCAEEAHTFSWNVTATQLGHVNLSITAEAEETHELCGNKISTTPARGRSDTVVKSLLVKPEGVLEEETHNAFLCSSGDPVHDEVSLKLPGAVVEGSGRATVSCIGDIMGAALENIDQLLQMPFGCGEQNMVKFVPNIFVLQYLEKTNQVTPEIKEKAIEYMKSGYQRELLYKHDDGSYSAFGKSDAEGNTWLTAFVVKALGHANAYISVDEKHIQEAVGWLGKHQLPSGCFESVGRLFNNALKGGVDDDFSLTAYIAASLLELGKNDTMVENALACLKNNLSSAENSYSKALLAYVFTLAGDTEIRHQLLTALDEQAEKTDGAISLSDVETTAYFLLSYLSNPEVSTDEIKYASQIVRSLTKAQNPYGGFSSTQDTVVALQALPKYAALTYRETGDVKVLVKSSGGFQHEFHVDKQNRLVLQQAPLAEVPGQYKVEVSGDGCAYVQTTLRFNYSPEQTNVFALSVETAPKECNQVSRKFFDIHLQVSYTGQRKTSNMALIEVNMVSGFIPLKKSVKKLEGKANVKKVEFDPDKISIYLDQLDSTVQTYVFSVEQEIDVLDLKPAIVKVYDYYHPDDHAAVEYNAPCSAETTKEDNH</sequence>
<dbReference type="InterPro" id="IPR050473">
    <property type="entry name" value="A2M/Complement_sys"/>
</dbReference>
<dbReference type="Pfam" id="PF01835">
    <property type="entry name" value="MG2"/>
    <property type="match status" value="1"/>
</dbReference>
<dbReference type="PROSITE" id="PS00477">
    <property type="entry name" value="ALPHA_2_MACROGLOBULIN"/>
    <property type="match status" value="1"/>
</dbReference>
<dbReference type="SMART" id="SM01419">
    <property type="entry name" value="Thiol-ester_cl"/>
    <property type="match status" value="1"/>
</dbReference>
<dbReference type="InterPro" id="IPR011626">
    <property type="entry name" value="Alpha-macroglobulin_TED"/>
</dbReference>
<dbReference type="InterPro" id="IPR001599">
    <property type="entry name" value="Macroglobln_a2"/>
</dbReference>
<evidence type="ECO:0000313" key="14">
    <source>
        <dbReference type="Proteomes" id="UP001178461"/>
    </source>
</evidence>
<dbReference type="InterPro" id="IPR002890">
    <property type="entry name" value="MG2"/>
</dbReference>
<dbReference type="InterPro" id="IPR014756">
    <property type="entry name" value="Ig_E-set"/>
</dbReference>
<reference evidence="13" key="1">
    <citation type="submission" date="2022-12" db="EMBL/GenBank/DDBJ databases">
        <authorList>
            <person name="Alioto T."/>
            <person name="Alioto T."/>
            <person name="Gomez Garrido J."/>
        </authorList>
    </citation>
    <scope>NUCLEOTIDE SEQUENCE</scope>
</reference>
<accession>A0AA35LIA2</accession>
<evidence type="ECO:0000259" key="10">
    <source>
        <dbReference type="SMART" id="SM01359"/>
    </source>
</evidence>
<dbReference type="SMART" id="SM01359">
    <property type="entry name" value="A2M_N_2"/>
    <property type="match status" value="1"/>
</dbReference>
<dbReference type="InterPro" id="IPR041813">
    <property type="entry name" value="A2M_TED"/>
</dbReference>
<dbReference type="Proteomes" id="UP001178461">
    <property type="component" value="Chromosome 17"/>
</dbReference>
<dbReference type="InterPro" id="IPR011625">
    <property type="entry name" value="A2M_N_BRD"/>
</dbReference>
<comment type="similarity">
    <text evidence="2">Belongs to the protease inhibitor I39 (alpha-2-macroglobulin) family.</text>
</comment>
<protein>
    <submittedName>
        <fullName evidence="13">Alpha-2-macroglobulin-like protein 1</fullName>
    </submittedName>
</protein>
<dbReference type="SUPFAM" id="SSF49410">
    <property type="entry name" value="Alpha-macroglobulin receptor domain"/>
    <property type="match status" value="1"/>
</dbReference>
<evidence type="ECO:0000256" key="3">
    <source>
        <dbReference type="ARBA" id="ARBA00022525"/>
    </source>
</evidence>
<dbReference type="Gene3D" id="2.60.40.690">
    <property type="entry name" value="Alpha-macroglobulin, receptor-binding domain"/>
    <property type="match status" value="1"/>
</dbReference>
<dbReference type="FunFam" id="1.50.10.20:FF:000001">
    <property type="entry name" value="CD109 isoform 1"/>
    <property type="match status" value="1"/>
</dbReference>
<dbReference type="InterPro" id="IPR019742">
    <property type="entry name" value="MacrogloblnA2_CS"/>
</dbReference>
<dbReference type="PANTHER" id="PTHR11412">
    <property type="entry name" value="MACROGLOBULIN / COMPLEMENT"/>
    <property type="match status" value="1"/>
</dbReference>
<dbReference type="Gene3D" id="2.60.120.1540">
    <property type="match status" value="1"/>
</dbReference>
<evidence type="ECO:0000256" key="2">
    <source>
        <dbReference type="ARBA" id="ARBA00010952"/>
    </source>
</evidence>
<dbReference type="Gene3D" id="2.60.40.1930">
    <property type="match status" value="2"/>
</dbReference>
<keyword evidence="14" id="KW-1185">Reference proteome</keyword>
<dbReference type="GO" id="GO:0005615">
    <property type="term" value="C:extracellular space"/>
    <property type="evidence" value="ECO:0007669"/>
    <property type="project" value="InterPro"/>
</dbReference>
<dbReference type="Pfam" id="PF07678">
    <property type="entry name" value="TED_complement"/>
    <property type="match status" value="2"/>
</dbReference>
<keyword evidence="5 9" id="KW-0732">Signal</keyword>
<dbReference type="InterPro" id="IPR009048">
    <property type="entry name" value="A-macroglobulin_rcpt-bd"/>
</dbReference>
<dbReference type="Pfam" id="PF07677">
    <property type="entry name" value="A2M_recep"/>
    <property type="match status" value="1"/>
</dbReference>
<dbReference type="PANTHER" id="PTHR11412:SF185">
    <property type="entry name" value="ALPHA-2-MACROGLOBULIN-LIKE PROTEIN 1"/>
    <property type="match status" value="1"/>
</dbReference>
<dbReference type="InterPro" id="IPR040839">
    <property type="entry name" value="MG4"/>
</dbReference>
<evidence type="ECO:0000259" key="11">
    <source>
        <dbReference type="SMART" id="SM01360"/>
    </source>
</evidence>
<evidence type="ECO:0000313" key="13">
    <source>
        <dbReference type="EMBL" id="CAI5796363.1"/>
    </source>
</evidence>
<dbReference type="Gene3D" id="2.60.40.1940">
    <property type="match status" value="1"/>
</dbReference>
<dbReference type="InterPro" id="IPR036595">
    <property type="entry name" value="A-macroglobulin_rcpt-bd_sf"/>
</dbReference>
<dbReference type="EMBL" id="OX395142">
    <property type="protein sequence ID" value="CAI5796363.1"/>
    <property type="molecule type" value="Genomic_DNA"/>
</dbReference>